<dbReference type="AlphaFoldDB" id="A0A9X3TP01"/>
<organism evidence="1 2">
    <name type="scientific">Brevibacillus thermoruber</name>
    <dbReference type="NCBI Taxonomy" id="33942"/>
    <lineage>
        <taxon>Bacteria</taxon>
        <taxon>Bacillati</taxon>
        <taxon>Bacillota</taxon>
        <taxon>Bacilli</taxon>
        <taxon>Bacillales</taxon>
        <taxon>Paenibacillaceae</taxon>
        <taxon>Brevibacillus</taxon>
    </lineage>
</organism>
<proteinExistence type="predicted"/>
<evidence type="ECO:0000313" key="1">
    <source>
        <dbReference type="EMBL" id="MDA5108052.1"/>
    </source>
</evidence>
<keyword evidence="1" id="KW-0449">Lipoprotein</keyword>
<dbReference type="PROSITE" id="PS51257">
    <property type="entry name" value="PROKAR_LIPOPROTEIN"/>
    <property type="match status" value="1"/>
</dbReference>
<accession>A0A9X3TP01</accession>
<protein>
    <submittedName>
        <fullName evidence="1">YhcN/YlaJ family sporulation lipoprotein</fullName>
    </submittedName>
</protein>
<name>A0A9X3TP01_9BACL</name>
<dbReference type="EMBL" id="JAPYYP010000005">
    <property type="protein sequence ID" value="MDA5108052.1"/>
    <property type="molecule type" value="Genomic_DNA"/>
</dbReference>
<dbReference type="Pfam" id="PF09580">
    <property type="entry name" value="Spore_YhcN_YlaJ"/>
    <property type="match status" value="1"/>
</dbReference>
<gene>
    <name evidence="1" type="ORF">O3V59_06755</name>
</gene>
<comment type="caution">
    <text evidence="1">The sequence shown here is derived from an EMBL/GenBank/DDBJ whole genome shotgun (WGS) entry which is preliminary data.</text>
</comment>
<dbReference type="Proteomes" id="UP001151071">
    <property type="component" value="Unassembled WGS sequence"/>
</dbReference>
<dbReference type="InterPro" id="IPR019076">
    <property type="entry name" value="Spore_lipoprot_YhcN/YlaJ-like"/>
</dbReference>
<dbReference type="RefSeq" id="WP_029098928.1">
    <property type="nucleotide sequence ID" value="NZ_JAPYYP010000005.1"/>
</dbReference>
<reference evidence="1" key="1">
    <citation type="submission" date="2022-12" db="EMBL/GenBank/DDBJ databases">
        <title>Draft genome sequence of the thermophilic strain Brevibacillus thermoruber HT42, isolated from Los Humeros, Puebla, Mexico, with biotechnological potential.</title>
        <authorList>
            <person name="Lara Sanchez J."/>
            <person name="Solis Palacios R."/>
            <person name="Bustos Baena A.S."/>
            <person name="Ruz Baez A.E."/>
            <person name="Espinosa Luna G."/>
            <person name="Oliart Ros R.M."/>
        </authorList>
    </citation>
    <scope>NUCLEOTIDE SEQUENCE</scope>
    <source>
        <strain evidence="1">HT42</strain>
    </source>
</reference>
<keyword evidence="2" id="KW-1185">Reference proteome</keyword>
<evidence type="ECO:0000313" key="2">
    <source>
        <dbReference type="Proteomes" id="UP001151071"/>
    </source>
</evidence>
<sequence length="149" mass="16738">MRTLLCVLSLFLLVTGCTQPSKPETKAKSAAEDPLCNPTPIRHFDGEQQAKSIAEQVDGIDHAVAVHIDKELHVAIHVSNFNRLRLESIEKEVAQKLKAAFPQAKVHVSSDKKIMAELQKLYETPWSAQQEEACKQKKNLKRIEKLMKG</sequence>